<gene>
    <name evidence="2" type="ORF">BJN45_15605</name>
</gene>
<dbReference type="AlphaFoldDB" id="A0A1R1I027"/>
<proteinExistence type="predicted"/>
<dbReference type="RefSeq" id="WP_076096927.1">
    <property type="nucleotide sequence ID" value="NZ_MTHD01000006.1"/>
</dbReference>
<evidence type="ECO:0000313" key="2">
    <source>
        <dbReference type="EMBL" id="OMG52077.1"/>
    </source>
</evidence>
<dbReference type="OrthoDB" id="9993841at2"/>
<evidence type="ECO:0000313" key="3">
    <source>
        <dbReference type="Proteomes" id="UP000187526"/>
    </source>
</evidence>
<keyword evidence="3" id="KW-1185">Reference proteome</keyword>
<protein>
    <submittedName>
        <fullName evidence="2">Uncharacterized protein</fullName>
    </submittedName>
</protein>
<keyword evidence="1" id="KW-1133">Transmembrane helix</keyword>
<dbReference type="STRING" id="418702.BJN45_15605"/>
<keyword evidence="1" id="KW-0812">Transmembrane</keyword>
<comment type="caution">
    <text evidence="2">The sequence shown here is derived from an EMBL/GenBank/DDBJ whole genome shotgun (WGS) entry which is preliminary data.</text>
</comment>
<dbReference type="EMBL" id="MTHD01000006">
    <property type="protein sequence ID" value="OMG52077.1"/>
    <property type="molecule type" value="Genomic_DNA"/>
</dbReference>
<sequence length="127" mass="13878">MLITLFGSTHRRRLLVVWIALAVLMAVFVLFSAGGGFFHGSQRDVVAAQKAVGFVQVGTFGKPEWPALIVDRDHGVGEVDFVTADGQPHGYRGFSGAMQALHFRSLSGRAFTLVFHQHSGKRDPLSR</sequence>
<name>A0A1R1I027_9RHOO</name>
<organism evidence="2 3">
    <name type="scientific">Azonexus hydrophilus</name>
    <dbReference type="NCBI Taxonomy" id="418702"/>
    <lineage>
        <taxon>Bacteria</taxon>
        <taxon>Pseudomonadati</taxon>
        <taxon>Pseudomonadota</taxon>
        <taxon>Betaproteobacteria</taxon>
        <taxon>Rhodocyclales</taxon>
        <taxon>Azonexaceae</taxon>
        <taxon>Azonexus</taxon>
    </lineage>
</organism>
<feature type="transmembrane region" description="Helical" evidence="1">
    <location>
        <begin position="15"/>
        <end position="38"/>
    </location>
</feature>
<dbReference type="Proteomes" id="UP000187526">
    <property type="component" value="Unassembled WGS sequence"/>
</dbReference>
<keyword evidence="1" id="KW-0472">Membrane</keyword>
<evidence type="ECO:0000256" key="1">
    <source>
        <dbReference type="SAM" id="Phobius"/>
    </source>
</evidence>
<reference evidence="2 3" key="1">
    <citation type="submission" date="2016-10" db="EMBL/GenBank/DDBJ databases">
        <title>Alkaliphiles isolated from bioreactors.</title>
        <authorList>
            <person name="Salah Z."/>
            <person name="Rout S.P."/>
            <person name="Humphreys P.N."/>
        </authorList>
    </citation>
    <scope>NUCLEOTIDE SEQUENCE [LARGE SCALE GENOMIC DNA]</scope>
    <source>
        <strain evidence="2 3">ZS02</strain>
    </source>
</reference>
<accession>A0A1R1I027</accession>